<evidence type="ECO:0000259" key="2">
    <source>
        <dbReference type="PROSITE" id="PS51457"/>
    </source>
</evidence>
<dbReference type="AlphaFoldDB" id="B7S967"/>
<protein>
    <recommendedName>
        <fullName evidence="2">BEN domain-containing protein</fullName>
    </recommendedName>
</protein>
<reference evidence="3" key="1">
    <citation type="submission" date="2007-06" db="EMBL/GenBank/DDBJ databases">
        <title>Bracovirus Evolution: Comparative Genomics of Multiple Viral and Proviral Genomes.</title>
        <authorList>
            <person name="Desjardins C.A."/>
            <person name="Gundersen-Rindal D.E."/>
            <person name="Hostetler J.B."/>
            <person name="Tallon L.J."/>
            <person name="Utterback T.R."/>
            <person name="Fuester R.W."/>
            <person name="Schatz M.C."/>
            <person name="Pedroni M.J."/>
            <person name="Fadrosh D.W."/>
            <person name="Haas B.J."/>
            <person name="Toms B.S."/>
            <person name="Chen D."/>
            <person name="Nene V."/>
        </authorList>
    </citation>
    <scope>NUCLEOTIDE SEQUENCE</scope>
</reference>
<accession>B7S967</accession>
<dbReference type="InterPro" id="IPR018379">
    <property type="entry name" value="BEN_domain"/>
</dbReference>
<feature type="region of interest" description="Disordered" evidence="1">
    <location>
        <begin position="291"/>
        <end position="342"/>
    </location>
</feature>
<dbReference type="EMBL" id="EF710657">
    <property type="protein sequence ID" value="ACE75442.1"/>
    <property type="molecule type" value="Genomic_DNA"/>
</dbReference>
<evidence type="ECO:0000256" key="1">
    <source>
        <dbReference type="SAM" id="MobiDB-lite"/>
    </source>
</evidence>
<sequence>MALETIHWYHVVEFVPLPKSEVNHYACVPDCWIVSFTKKFNEVSIMYPEEDSALTAVRVKNYEQPLKEWSIYRAIVKYTSDSYADADDYMRNPSNHFQISHNRRVETSSGSEYLRHWKKRRLSSEHRASSSLKISVGNIKDSDYVTNLPSKSSSSAYVKHYGGQYEPSGTGEYSMNVTRQDMGHDPMIPVGRVRVDLCTPERNVKMIQPTSDNLYGSKQPLTSGTRTEQVVSIKICELFTEMQTKLEEDGLQINRLRMRHIEHTNTFNKIVDAINEHIDLKYTISHASIPKELTSGVPPTMMRQEEEEVNEEAEEESGRHEEEENKAAKTKNHSRGCKFTLPPEYDPKDSRWTMRYREPALNVVELIKSSGVYVNKLNLSNIQRLSKDCKSLARMMMLEIFSDNALKVCSLTGARPKSSDETKVRPGLDEHARKVLLTYVETYGRKQGWCTSDNQALTISLRNKLQEIRQK</sequence>
<dbReference type="Pfam" id="PF10523">
    <property type="entry name" value="BEN"/>
    <property type="match status" value="1"/>
</dbReference>
<feature type="domain" description="BEN" evidence="2">
    <location>
        <begin position="369"/>
        <end position="471"/>
    </location>
</feature>
<feature type="compositionally biased region" description="Acidic residues" evidence="1">
    <location>
        <begin position="305"/>
        <end position="315"/>
    </location>
</feature>
<gene>
    <name evidence="3" type="ORF">GIP_L8_0560</name>
</gene>
<name>B7S967_GLYIN</name>
<feature type="compositionally biased region" description="Basic and acidic residues" evidence="1">
    <location>
        <begin position="316"/>
        <end position="327"/>
    </location>
</feature>
<organism evidence="3">
    <name type="scientific">Glyptapanteles indiensis</name>
    <name type="common">Parasitoid wasp</name>
    <dbReference type="NCBI Taxonomy" id="92994"/>
    <lineage>
        <taxon>Eukaryota</taxon>
        <taxon>Metazoa</taxon>
        <taxon>Ecdysozoa</taxon>
        <taxon>Arthropoda</taxon>
        <taxon>Hexapoda</taxon>
        <taxon>Insecta</taxon>
        <taxon>Pterygota</taxon>
        <taxon>Neoptera</taxon>
        <taxon>Endopterygota</taxon>
        <taxon>Hymenoptera</taxon>
        <taxon>Apocrita</taxon>
        <taxon>Ichneumonoidea</taxon>
        <taxon>Braconidae</taxon>
        <taxon>Microgastrinae</taxon>
        <taxon>Glyptapanteles</taxon>
    </lineage>
</organism>
<dbReference type="Gene3D" id="1.10.10.2590">
    <property type="entry name" value="BEN domain"/>
    <property type="match status" value="1"/>
</dbReference>
<evidence type="ECO:0000313" key="3">
    <source>
        <dbReference type="EMBL" id="ACE75442.1"/>
    </source>
</evidence>
<dbReference type="GO" id="GO:0003677">
    <property type="term" value="F:DNA binding"/>
    <property type="evidence" value="ECO:0007669"/>
    <property type="project" value="InterPro"/>
</dbReference>
<dbReference type="PROSITE" id="PS51457">
    <property type="entry name" value="BEN"/>
    <property type="match status" value="1"/>
</dbReference>
<proteinExistence type="predicted"/>